<accession>A0A5P8N9Y7</accession>
<evidence type="ECO:0000259" key="2">
    <source>
        <dbReference type="Pfam" id="PF03703"/>
    </source>
</evidence>
<evidence type="ECO:0000256" key="1">
    <source>
        <dbReference type="SAM" id="Phobius"/>
    </source>
</evidence>
<protein>
    <submittedName>
        <fullName evidence="3">YdbT-like protein</fullName>
    </submittedName>
</protein>
<dbReference type="Pfam" id="PF03703">
    <property type="entry name" value="bPH_2"/>
    <property type="match status" value="2"/>
</dbReference>
<feature type="transmembrane region" description="Helical" evidence="1">
    <location>
        <begin position="168"/>
        <end position="189"/>
    </location>
</feature>
<dbReference type="EMBL" id="MN234131">
    <property type="protein sequence ID" value="QFR37573.1"/>
    <property type="molecule type" value="Genomic_DNA"/>
</dbReference>
<feature type="domain" description="YdbS-like PH" evidence="2">
    <location>
        <begin position="65"/>
        <end position="145"/>
    </location>
</feature>
<gene>
    <name evidence="3" type="ORF">60_02322</name>
</gene>
<reference evidence="3" key="1">
    <citation type="journal article" date="2019" name="PLoS ONE">
        <title>Identification and characterisation of capidermicin, a novel bacteriocin produced by Staphylococcus capitis.</title>
        <authorList>
            <person name="Lynch D."/>
            <person name="O'Connor P.M."/>
            <person name="Cotter P.D."/>
            <person name="Hill C."/>
            <person name="Field D."/>
            <person name="Begley M."/>
        </authorList>
    </citation>
    <scope>NUCLEOTIDE SEQUENCE</scope>
    <source>
        <strain evidence="3">CIT060</strain>
    </source>
</reference>
<keyword evidence="1" id="KW-0812">Transmembrane</keyword>
<dbReference type="PANTHER" id="PTHR34473">
    <property type="entry name" value="UPF0699 TRANSMEMBRANE PROTEIN YDBS"/>
    <property type="match status" value="1"/>
</dbReference>
<dbReference type="InterPro" id="IPR005182">
    <property type="entry name" value="YdbS-like_PH"/>
</dbReference>
<sequence length="468" mass="56157">MNYIVKTKIHFLWIIYYVFNIAIKCVIYTFAFNFLQHLFQFTDIMKYIFVSFIGLFLIIRQGLYWRNFSLKFNTDILTLREGGIFVREKKIHFKDIEGYNEKANILEKLFKLSSLTLKLEKSSNESNITLPYIRKKYINEIKSYITSETEYNLNEDYNYYYKLSFLQLLKGSMTSLNILVFFTFFYSIYENLNTIFNFDSMIQRVKRVYLESITNIIIGTIMLLFLILLFGILKNFIQFGSFKLIDDQNFIYTYWGVISRYDNAVDKREISAIKIHSTFWQKFFSINKISVISLNSKSKNIENNIVFPFIEKSKIKKILKELFGLNLYDKSYYRLTKHSTFTKLFRTSWSWLFILPTLLYFFKSYWLIFVILIALVLFSQITQAFLNKYYYTNDLLIYKQSGISFNEYIINFDNIEDLIVTQNLLQRIFGVCSVLIVIKDSPPKKIKLHDIYDKHAYDIAKIFRYHND</sequence>
<dbReference type="RefSeq" id="WP_186334411.1">
    <property type="nucleotide sequence ID" value="NZ_JACMVI010000010.1"/>
</dbReference>
<feature type="domain" description="YdbS-like PH" evidence="2">
    <location>
        <begin position="388"/>
        <end position="451"/>
    </location>
</feature>
<feature type="transmembrane region" description="Helical" evidence="1">
    <location>
        <begin position="344"/>
        <end position="362"/>
    </location>
</feature>
<organism evidence="3">
    <name type="scientific">Staphylococcus capitis</name>
    <dbReference type="NCBI Taxonomy" id="29388"/>
    <lineage>
        <taxon>Bacteria</taxon>
        <taxon>Bacillati</taxon>
        <taxon>Bacillota</taxon>
        <taxon>Bacilli</taxon>
        <taxon>Bacillales</taxon>
        <taxon>Staphylococcaceae</taxon>
        <taxon>Staphylococcus</taxon>
    </lineage>
</organism>
<proteinExistence type="predicted"/>
<evidence type="ECO:0000313" key="3">
    <source>
        <dbReference type="EMBL" id="QFR37573.1"/>
    </source>
</evidence>
<feature type="transmembrane region" description="Helical" evidence="1">
    <location>
        <begin position="12"/>
        <end position="32"/>
    </location>
</feature>
<feature type="transmembrane region" description="Helical" evidence="1">
    <location>
        <begin position="44"/>
        <end position="63"/>
    </location>
</feature>
<dbReference type="AlphaFoldDB" id="A0A5P8N9Y7"/>
<feature type="transmembrane region" description="Helical" evidence="1">
    <location>
        <begin position="209"/>
        <end position="233"/>
    </location>
</feature>
<dbReference type="PANTHER" id="PTHR34473:SF2">
    <property type="entry name" value="UPF0699 TRANSMEMBRANE PROTEIN YDBT"/>
    <property type="match status" value="1"/>
</dbReference>
<keyword evidence="1" id="KW-0472">Membrane</keyword>
<feature type="transmembrane region" description="Helical" evidence="1">
    <location>
        <begin position="368"/>
        <end position="386"/>
    </location>
</feature>
<keyword evidence="1" id="KW-1133">Transmembrane helix</keyword>
<name>A0A5P8N9Y7_STACP</name>